<feature type="transmembrane region" description="Helical" evidence="5">
    <location>
        <begin position="139"/>
        <end position="166"/>
    </location>
</feature>
<feature type="transmembrane region" description="Helical" evidence="5">
    <location>
        <begin position="47"/>
        <end position="67"/>
    </location>
</feature>
<dbReference type="FunFam" id="1.20.1250.20:FF:000011">
    <property type="entry name" value="MFS multidrug transporter, putative"/>
    <property type="match status" value="1"/>
</dbReference>
<gene>
    <name evidence="7" type="ORF">E6O75_ATG09361</name>
</gene>
<comment type="caution">
    <text evidence="7">The sequence shown here is derived from an EMBL/GenBank/DDBJ whole genome shotgun (WGS) entry which is preliminary data.</text>
</comment>
<feature type="transmembrane region" description="Helical" evidence="5">
    <location>
        <begin position="364"/>
        <end position="380"/>
    </location>
</feature>
<dbReference type="InterPro" id="IPR020846">
    <property type="entry name" value="MFS_dom"/>
</dbReference>
<dbReference type="Gene3D" id="1.20.1250.20">
    <property type="entry name" value="MFS general substrate transporter like domains"/>
    <property type="match status" value="1"/>
</dbReference>
<keyword evidence="8" id="KW-1185">Reference proteome</keyword>
<feature type="transmembrane region" description="Helical" evidence="5">
    <location>
        <begin position="282"/>
        <end position="301"/>
    </location>
</feature>
<comment type="subcellular location">
    <subcellularLocation>
        <location evidence="1">Membrane</location>
        <topology evidence="1">Multi-pass membrane protein</topology>
    </subcellularLocation>
</comment>
<name>A0A4Z1NKC3_9PEZI</name>
<feature type="transmembrane region" description="Helical" evidence="5">
    <location>
        <begin position="87"/>
        <end position="104"/>
    </location>
</feature>
<protein>
    <submittedName>
        <fullName evidence="7">Polyamine transporter 2</fullName>
    </submittedName>
</protein>
<dbReference type="InterPro" id="IPR036259">
    <property type="entry name" value="MFS_trans_sf"/>
</dbReference>
<dbReference type="PROSITE" id="PS50850">
    <property type="entry name" value="MFS"/>
    <property type="match status" value="1"/>
</dbReference>
<evidence type="ECO:0000256" key="1">
    <source>
        <dbReference type="ARBA" id="ARBA00004141"/>
    </source>
</evidence>
<evidence type="ECO:0000256" key="5">
    <source>
        <dbReference type="SAM" id="Phobius"/>
    </source>
</evidence>
<keyword evidence="2 5" id="KW-0812">Transmembrane</keyword>
<dbReference type="SUPFAM" id="SSF103473">
    <property type="entry name" value="MFS general substrate transporter"/>
    <property type="match status" value="1"/>
</dbReference>
<accession>A0A4Z1NKC3</accession>
<evidence type="ECO:0000313" key="7">
    <source>
        <dbReference type="EMBL" id="TID14282.1"/>
    </source>
</evidence>
<proteinExistence type="predicted"/>
<dbReference type="STRING" id="86259.A0A4Z1NKC3"/>
<dbReference type="AlphaFoldDB" id="A0A4Z1NKC3"/>
<dbReference type="InterPro" id="IPR011701">
    <property type="entry name" value="MFS"/>
</dbReference>
<dbReference type="OrthoDB" id="446368at2759"/>
<feature type="transmembrane region" description="Helical" evidence="5">
    <location>
        <begin position="116"/>
        <end position="133"/>
    </location>
</feature>
<dbReference type="Proteomes" id="UP000298493">
    <property type="component" value="Unassembled WGS sequence"/>
</dbReference>
<feature type="transmembrane region" description="Helical" evidence="5">
    <location>
        <begin position="321"/>
        <end position="343"/>
    </location>
</feature>
<sequence>MENLESHSSSSSDREGIIIDDEGNLHVDWRGPNDPEKPTNWSFSRKWSIVLTNSLITFMVSFCSSVYSAATLDIQKEFGASVTVSRLGISLYVFGFAFGPMLWGPASELYGKTRPLWLGYVLFCIFQIPTALAKDIYTLLIFRFLAALAGSSALAILGGMFVDFLVTPKERGIATALFSMATFCGPASGPIIGSIVEERAGRAWISWVTLIAGVVFGVPAFLVTPETQESVILKRKSRKLSKEREKGGALTPSADKGGSLQLSIFVRKYLTKPIVMFVQEPILIFLTLYMSLVYGIIYLTFTLYPLAFRKYRKWGAVKSSLPFLSILLGVAVACFLLAIHSIYHVTAQFQKLKRHVPETRLPPMIFGSLLLPAGMFWFTWTSNPEMSWVPQAISGIFIGCGAVMVFMSGVVYIIEVYLADANSALAINNVVRSAFAAGFPLYATSLFSDAGMHLGGSVVGGLCLFLLPFPILFWRYGQKIRSWSKFANS</sequence>
<evidence type="ECO:0000256" key="4">
    <source>
        <dbReference type="ARBA" id="ARBA00023136"/>
    </source>
</evidence>
<feature type="transmembrane region" description="Helical" evidence="5">
    <location>
        <begin position="392"/>
        <end position="418"/>
    </location>
</feature>
<dbReference type="GO" id="GO:0005886">
    <property type="term" value="C:plasma membrane"/>
    <property type="evidence" value="ECO:0007669"/>
    <property type="project" value="TreeGrafter"/>
</dbReference>
<feature type="domain" description="Major facilitator superfamily (MFS) profile" evidence="6">
    <location>
        <begin position="49"/>
        <end position="489"/>
    </location>
</feature>
<dbReference type="GO" id="GO:0022857">
    <property type="term" value="F:transmembrane transporter activity"/>
    <property type="evidence" value="ECO:0007669"/>
    <property type="project" value="InterPro"/>
</dbReference>
<feature type="transmembrane region" description="Helical" evidence="5">
    <location>
        <begin position="173"/>
        <end position="192"/>
    </location>
</feature>
<dbReference type="PANTHER" id="PTHR23502">
    <property type="entry name" value="MAJOR FACILITATOR SUPERFAMILY"/>
    <property type="match status" value="1"/>
</dbReference>
<dbReference type="EMBL" id="SNSC02000023">
    <property type="protein sequence ID" value="TID14282.1"/>
    <property type="molecule type" value="Genomic_DNA"/>
</dbReference>
<reference evidence="7 8" key="1">
    <citation type="submission" date="2019-04" db="EMBL/GenBank/DDBJ databases">
        <title>High contiguity whole genome sequence and gene annotation resource for two Venturia nashicola isolates.</title>
        <authorList>
            <person name="Prokchorchik M."/>
            <person name="Won K."/>
            <person name="Lee Y."/>
            <person name="Choi E.D."/>
            <person name="Segonzac C."/>
            <person name="Sohn K.H."/>
        </authorList>
    </citation>
    <scope>NUCLEOTIDE SEQUENCE [LARGE SCALE GENOMIC DNA]</scope>
    <source>
        <strain evidence="7 8">PRI2</strain>
    </source>
</reference>
<keyword evidence="3 5" id="KW-1133">Transmembrane helix</keyword>
<evidence type="ECO:0000256" key="3">
    <source>
        <dbReference type="ARBA" id="ARBA00022989"/>
    </source>
</evidence>
<keyword evidence="4 5" id="KW-0472">Membrane</keyword>
<feature type="transmembrane region" description="Helical" evidence="5">
    <location>
        <begin position="454"/>
        <end position="474"/>
    </location>
</feature>
<evidence type="ECO:0000256" key="2">
    <source>
        <dbReference type="ARBA" id="ARBA00022692"/>
    </source>
</evidence>
<evidence type="ECO:0000259" key="6">
    <source>
        <dbReference type="PROSITE" id="PS50850"/>
    </source>
</evidence>
<dbReference type="Pfam" id="PF07690">
    <property type="entry name" value="MFS_1"/>
    <property type="match status" value="1"/>
</dbReference>
<evidence type="ECO:0000313" key="8">
    <source>
        <dbReference type="Proteomes" id="UP000298493"/>
    </source>
</evidence>
<dbReference type="PANTHER" id="PTHR23502:SF47">
    <property type="entry name" value="MAJOR FACILITATOR SUPERFAMILY (MFS) PROFILE DOMAIN-CONTAINING PROTEIN-RELATED"/>
    <property type="match status" value="1"/>
</dbReference>
<organism evidence="7 8">
    <name type="scientific">Venturia nashicola</name>
    <dbReference type="NCBI Taxonomy" id="86259"/>
    <lineage>
        <taxon>Eukaryota</taxon>
        <taxon>Fungi</taxon>
        <taxon>Dikarya</taxon>
        <taxon>Ascomycota</taxon>
        <taxon>Pezizomycotina</taxon>
        <taxon>Dothideomycetes</taxon>
        <taxon>Pleosporomycetidae</taxon>
        <taxon>Venturiales</taxon>
        <taxon>Venturiaceae</taxon>
        <taxon>Venturia</taxon>
    </lineage>
</organism>
<feature type="transmembrane region" description="Helical" evidence="5">
    <location>
        <begin position="204"/>
        <end position="224"/>
    </location>
</feature>